<evidence type="ECO:0000313" key="2">
    <source>
        <dbReference type="EMBL" id="MBJ6361265.1"/>
    </source>
</evidence>
<dbReference type="InterPro" id="IPR019074">
    <property type="entry name" value="YabQ"/>
</dbReference>
<keyword evidence="3" id="KW-1185">Reference proteome</keyword>
<proteinExistence type="predicted"/>
<comment type="caution">
    <text evidence="2">The sequence shown here is derived from an EMBL/GenBank/DDBJ whole genome shotgun (WGS) entry which is preliminary data.</text>
</comment>
<keyword evidence="1" id="KW-0472">Membrane</keyword>
<evidence type="ECO:0000313" key="3">
    <source>
        <dbReference type="Proteomes" id="UP000640274"/>
    </source>
</evidence>
<reference evidence="2" key="1">
    <citation type="submission" date="2020-12" db="EMBL/GenBank/DDBJ databases">
        <authorList>
            <person name="Huq M.A."/>
        </authorList>
    </citation>
    <scope>NUCLEOTIDE SEQUENCE</scope>
    <source>
        <strain evidence="2">MAHUQ-46</strain>
    </source>
</reference>
<feature type="transmembrane region" description="Helical" evidence="1">
    <location>
        <begin position="6"/>
        <end position="27"/>
    </location>
</feature>
<evidence type="ECO:0000256" key="1">
    <source>
        <dbReference type="SAM" id="Phobius"/>
    </source>
</evidence>
<dbReference type="RefSeq" id="WP_199018817.1">
    <property type="nucleotide sequence ID" value="NZ_JAELUP010000023.1"/>
</dbReference>
<accession>A0A934J6G9</accession>
<dbReference type="NCBIfam" id="TIGR02893">
    <property type="entry name" value="spore_yabQ"/>
    <property type="match status" value="1"/>
</dbReference>
<dbReference type="AlphaFoldDB" id="A0A934J6G9"/>
<dbReference type="Pfam" id="PF09578">
    <property type="entry name" value="Spore_YabQ"/>
    <property type="match status" value="1"/>
</dbReference>
<feature type="transmembrane region" description="Helical" evidence="1">
    <location>
        <begin position="72"/>
        <end position="99"/>
    </location>
</feature>
<gene>
    <name evidence="2" type="primary">yabQ</name>
    <name evidence="2" type="ORF">JFN88_08080</name>
</gene>
<feature type="transmembrane region" description="Helical" evidence="1">
    <location>
        <begin position="39"/>
        <end position="60"/>
    </location>
</feature>
<keyword evidence="1" id="KW-0812">Transmembrane</keyword>
<name>A0A934J6G9_9BACL</name>
<dbReference type="EMBL" id="JAELUP010000023">
    <property type="protein sequence ID" value="MBJ6361265.1"/>
    <property type="molecule type" value="Genomic_DNA"/>
</dbReference>
<organism evidence="2 3">
    <name type="scientific">Paenibacillus roseus</name>
    <dbReference type="NCBI Taxonomy" id="2798579"/>
    <lineage>
        <taxon>Bacteria</taxon>
        <taxon>Bacillati</taxon>
        <taxon>Bacillota</taxon>
        <taxon>Bacilli</taxon>
        <taxon>Bacillales</taxon>
        <taxon>Paenibacillaceae</taxon>
        <taxon>Paenibacillus</taxon>
    </lineage>
</organism>
<keyword evidence="1" id="KW-1133">Transmembrane helix</keyword>
<dbReference type="Proteomes" id="UP000640274">
    <property type="component" value="Unassembled WGS sequence"/>
</dbReference>
<protein>
    <submittedName>
        <fullName evidence="2">Spore cortex biosynthesis protein YabQ</fullName>
    </submittedName>
</protein>
<sequence>MNLSVQFGTLMMMLLSGIGMGIAFDSYRVVSNRLHIGRLLIPILDLLYWLAATIIVFRVLMANNDGEVRIYIFIGLLIGIGFYFWLFSSTVIAFVVWLIETIRKLIRFLVRCFELLVIKPMLILYKLVRVLLGFALAISLFILKLTGQLLRPFWLLLAWMIRPAVRPLWRAIEPYWKKIDIAGRFIRIRTSCIALWKRWFGED</sequence>
<feature type="transmembrane region" description="Helical" evidence="1">
    <location>
        <begin position="120"/>
        <end position="143"/>
    </location>
</feature>